<protein>
    <recommendedName>
        <fullName evidence="3">DUF104 domain-containing protein</fullName>
    </recommendedName>
</protein>
<accession>A0A1E3XGF5</accession>
<reference evidence="1 2" key="1">
    <citation type="submission" date="2016-07" db="EMBL/GenBank/DDBJ databases">
        <title>Draft genome of Scalindua rubra, obtained from a brine-seawater interface in the Red Sea, sheds light on salt adaptation in anammox bacteria.</title>
        <authorList>
            <person name="Speth D.R."/>
            <person name="Lagkouvardos I."/>
            <person name="Wang Y."/>
            <person name="Qian P.-Y."/>
            <person name="Dutilh B.E."/>
            <person name="Jetten M.S."/>
        </authorList>
    </citation>
    <scope>NUCLEOTIDE SEQUENCE [LARGE SCALE GENOMIC DNA]</scope>
    <source>
        <strain evidence="1">BSI-1</strain>
    </source>
</reference>
<comment type="caution">
    <text evidence="1">The sequence shown here is derived from an EMBL/GenBank/DDBJ whole genome shotgun (WGS) entry which is preliminary data.</text>
</comment>
<name>A0A1E3XGF5_9BACT</name>
<proteinExistence type="predicted"/>
<sequence>MMKKVRAVFDGKVLCPEEPVELEINGHYVLNIEPVKKDEPTEKVESDLAFDLASLAVKTGITDLATEHDHYLYSIPKRKMNNDIHFLQAGYNALLKK</sequence>
<evidence type="ECO:0008006" key="3">
    <source>
        <dbReference type="Google" id="ProtNLM"/>
    </source>
</evidence>
<evidence type="ECO:0000313" key="1">
    <source>
        <dbReference type="EMBL" id="ODS34004.1"/>
    </source>
</evidence>
<dbReference type="Proteomes" id="UP000094056">
    <property type="component" value="Unassembled WGS sequence"/>
</dbReference>
<organism evidence="1 2">
    <name type="scientific">Candidatus Scalindua rubra</name>
    <dbReference type="NCBI Taxonomy" id="1872076"/>
    <lineage>
        <taxon>Bacteria</taxon>
        <taxon>Pseudomonadati</taxon>
        <taxon>Planctomycetota</taxon>
        <taxon>Candidatus Brocadiia</taxon>
        <taxon>Candidatus Brocadiales</taxon>
        <taxon>Candidatus Scalinduaceae</taxon>
        <taxon>Candidatus Scalindua</taxon>
    </lineage>
</organism>
<dbReference type="EMBL" id="MAYW01000015">
    <property type="protein sequence ID" value="ODS34004.1"/>
    <property type="molecule type" value="Genomic_DNA"/>
</dbReference>
<evidence type="ECO:0000313" key="2">
    <source>
        <dbReference type="Proteomes" id="UP000094056"/>
    </source>
</evidence>
<gene>
    <name evidence="1" type="ORF">SCARUB_00875</name>
</gene>
<dbReference type="AlphaFoldDB" id="A0A1E3XGF5"/>